<reference evidence="2 4" key="1">
    <citation type="journal article" date="2018" name="BMC Genomics">
        <title>The genome of Naegleria lovaniensis, the basis for a comparative approach to unravel pathogenicity factors of the human pathogenic amoeba N. fowleri.</title>
        <authorList>
            <person name="Liechti N."/>
            <person name="Schurch N."/>
            <person name="Bruggmann R."/>
            <person name="Wittwer M."/>
        </authorList>
    </citation>
    <scope>NUCLEOTIDE SEQUENCE [LARGE SCALE GENOMIC DNA]</scope>
    <source>
        <strain evidence="2 4">ATCC 30569</strain>
    </source>
</reference>
<proteinExistence type="predicted"/>
<reference evidence="2" key="2">
    <citation type="submission" date="2020-04" db="EMBL/GenBank/DDBJ databases">
        <authorList>
            <person name="Liechti N."/>
            <person name="Schuerch N."/>
            <person name="Bruggmann R."/>
            <person name="Wittwer M."/>
        </authorList>
    </citation>
    <scope>NUCLEOTIDE SEQUENCE</scope>
    <source>
        <strain evidence="2">ATCC 30569</strain>
    </source>
</reference>
<dbReference type="EMBL" id="PYSW02000021">
    <property type="protein sequence ID" value="KAG2383077.1"/>
    <property type="molecule type" value="Genomic_DNA"/>
</dbReference>
<dbReference type="PANTHER" id="PTHR28661">
    <property type="entry name" value="SJOEGREN SYNDROME NUCLEAR AUTOANTIGEN 1"/>
    <property type="match status" value="1"/>
</dbReference>
<evidence type="ECO:0000313" key="3">
    <source>
        <dbReference type="EMBL" id="KAG2383077.1"/>
    </source>
</evidence>
<accession>A0AA88KIN7</accession>
<evidence type="ECO:0000256" key="1">
    <source>
        <dbReference type="SAM" id="Coils"/>
    </source>
</evidence>
<dbReference type="Proteomes" id="UP000816034">
    <property type="component" value="Unassembled WGS sequence"/>
</dbReference>
<dbReference type="GO" id="GO:0036064">
    <property type="term" value="C:ciliary basal body"/>
    <property type="evidence" value="ECO:0007669"/>
    <property type="project" value="TreeGrafter"/>
</dbReference>
<keyword evidence="1" id="KW-0175">Coiled coil</keyword>
<dbReference type="PANTHER" id="PTHR28661:SF1">
    <property type="entry name" value="MICROTUBULE NUCLEATION FACTOR SSNA1"/>
    <property type="match status" value="1"/>
</dbReference>
<sequence length="118" mass="13619">MSNGGEESKSMFVGASLQSTNNQLVKCIEELRLRRDEVTRQIIKEEEEKNRIQNELRVLSEKLNRLNDGLSRKLQAKQEYERTLQETEAAYNKILESSQTLLHVLKRESASLSKKVGQ</sequence>
<organism evidence="2 4">
    <name type="scientific">Naegleria lovaniensis</name>
    <name type="common">Amoeba</name>
    <dbReference type="NCBI Taxonomy" id="51637"/>
    <lineage>
        <taxon>Eukaryota</taxon>
        <taxon>Discoba</taxon>
        <taxon>Heterolobosea</taxon>
        <taxon>Tetramitia</taxon>
        <taxon>Eutetramitia</taxon>
        <taxon>Vahlkampfiidae</taxon>
        <taxon>Naegleria</taxon>
    </lineage>
</organism>
<dbReference type="GeneID" id="68096869"/>
<feature type="coiled-coil region" evidence="1">
    <location>
        <begin position="21"/>
        <end position="97"/>
    </location>
</feature>
<dbReference type="RefSeq" id="XP_044548756.1">
    <property type="nucleotide sequence ID" value="XM_044694051.1"/>
</dbReference>
<dbReference type="EMBL" id="PYSW02000048">
    <property type="protein sequence ID" value="KAG2374137.1"/>
    <property type="molecule type" value="Genomic_DNA"/>
</dbReference>
<name>A0AA88KIN7_NAELO</name>
<evidence type="ECO:0000313" key="4">
    <source>
        <dbReference type="Proteomes" id="UP000816034"/>
    </source>
</evidence>
<protein>
    <recommendedName>
        <fullName evidence="5">Sjoegren syndrome nuclear autoantigen 1</fullName>
    </recommendedName>
</protein>
<dbReference type="SUPFAM" id="SSF90257">
    <property type="entry name" value="Myosin rod fragments"/>
    <property type="match status" value="1"/>
</dbReference>
<evidence type="ECO:0000313" key="2">
    <source>
        <dbReference type="EMBL" id="KAG2374137.1"/>
    </source>
</evidence>
<comment type="caution">
    <text evidence="2">The sequence shown here is derived from an EMBL/GenBank/DDBJ whole genome shotgun (WGS) entry which is preliminary data.</text>
</comment>
<evidence type="ECO:0008006" key="5">
    <source>
        <dbReference type="Google" id="ProtNLM"/>
    </source>
</evidence>
<dbReference type="InterPro" id="IPR033362">
    <property type="entry name" value="SSNA1_fam"/>
</dbReference>
<gene>
    <name evidence="3" type="ORF">C9374_004414</name>
    <name evidence="2" type="ORF">C9374_011216</name>
</gene>
<keyword evidence="4" id="KW-1185">Reference proteome</keyword>
<dbReference type="AlphaFoldDB" id="A0AA88KIN7"/>